<dbReference type="InterPro" id="IPR013783">
    <property type="entry name" value="Ig-like_fold"/>
</dbReference>
<reference evidence="17" key="1">
    <citation type="submission" date="2025-08" db="UniProtKB">
        <authorList>
            <consortium name="RefSeq"/>
        </authorList>
    </citation>
    <scope>IDENTIFICATION</scope>
</reference>
<feature type="domain" description="Ig-like" evidence="14">
    <location>
        <begin position="365"/>
        <end position="455"/>
    </location>
</feature>
<dbReference type="PROSITE" id="PS50853">
    <property type="entry name" value="FN3"/>
    <property type="match status" value="5"/>
</dbReference>
<dbReference type="InterPro" id="IPR003598">
    <property type="entry name" value="Ig_sub2"/>
</dbReference>
<dbReference type="CDD" id="cd00063">
    <property type="entry name" value="FN3"/>
    <property type="match status" value="4"/>
</dbReference>
<dbReference type="GO" id="GO:0098609">
    <property type="term" value="P:cell-cell adhesion"/>
    <property type="evidence" value="ECO:0007669"/>
    <property type="project" value="UniProtKB-ARBA"/>
</dbReference>
<evidence type="ECO:0000256" key="9">
    <source>
        <dbReference type="ARBA" id="ARBA00023136"/>
    </source>
</evidence>
<protein>
    <submittedName>
        <fullName evidence="17">Down syndrome cell adhesion molecule-like protein Dscam2</fullName>
    </submittedName>
</protein>
<evidence type="ECO:0000256" key="6">
    <source>
        <dbReference type="ARBA" id="ARBA00022737"/>
    </source>
</evidence>
<evidence type="ECO:0000259" key="15">
    <source>
        <dbReference type="PROSITE" id="PS50853"/>
    </source>
</evidence>
<dbReference type="FunFam" id="2.60.40.10:FF:000005">
    <property type="entry name" value="Neuronal cell adhesion molecule"/>
    <property type="match status" value="1"/>
</dbReference>
<dbReference type="FunFam" id="2.60.40.10:FF:000107">
    <property type="entry name" value="Myosin, light chain kinase a"/>
    <property type="match status" value="1"/>
</dbReference>
<keyword evidence="4" id="KW-0812">Transmembrane</keyword>
<comment type="subcellular location">
    <subcellularLocation>
        <location evidence="2">Cell membrane</location>
    </subcellularLocation>
    <subcellularLocation>
        <location evidence="1">Membrane</location>
        <topology evidence="1">Single-pass membrane protein</topology>
    </subcellularLocation>
</comment>
<dbReference type="InterPro" id="IPR036179">
    <property type="entry name" value="Ig-like_dom_sf"/>
</dbReference>
<dbReference type="InterPro" id="IPR003599">
    <property type="entry name" value="Ig_sub"/>
</dbReference>
<evidence type="ECO:0000256" key="1">
    <source>
        <dbReference type="ARBA" id="ARBA00004167"/>
    </source>
</evidence>
<keyword evidence="3" id="KW-1003">Cell membrane</keyword>
<dbReference type="GeneID" id="108665903"/>
<evidence type="ECO:0000313" key="16">
    <source>
        <dbReference type="Proteomes" id="UP000694843"/>
    </source>
</evidence>
<keyword evidence="9" id="KW-0472">Membrane</keyword>
<feature type="domain" description="Ig-like" evidence="14">
    <location>
        <begin position="142"/>
        <end position="232"/>
    </location>
</feature>
<dbReference type="OMA" id="NTFRICA"/>
<evidence type="ECO:0000256" key="11">
    <source>
        <dbReference type="ARBA" id="ARBA00023180"/>
    </source>
</evidence>
<dbReference type="SUPFAM" id="SSF48726">
    <property type="entry name" value="Immunoglobulin"/>
    <property type="match status" value="6"/>
</dbReference>
<dbReference type="KEGG" id="hazt:108665903"/>
<feature type="domain" description="Ig-like" evidence="14">
    <location>
        <begin position="237"/>
        <end position="357"/>
    </location>
</feature>
<dbReference type="FunFam" id="2.60.40.10:FF:000333">
    <property type="entry name" value="Down syndrome cell adhesion molecule"/>
    <property type="match status" value="1"/>
</dbReference>
<dbReference type="PANTHER" id="PTHR13817">
    <property type="entry name" value="TITIN"/>
    <property type="match status" value="1"/>
</dbReference>
<keyword evidence="11" id="KW-0325">Glycoprotein</keyword>
<dbReference type="OrthoDB" id="6380591at2759"/>
<dbReference type="RefSeq" id="XP_047741739.1">
    <property type="nucleotide sequence ID" value="XM_047885783.1"/>
</dbReference>
<dbReference type="SMART" id="SM00408">
    <property type="entry name" value="IGc2"/>
    <property type="match status" value="5"/>
</dbReference>
<evidence type="ECO:0000256" key="8">
    <source>
        <dbReference type="ARBA" id="ARBA00022989"/>
    </source>
</evidence>
<dbReference type="SUPFAM" id="SSF49265">
    <property type="entry name" value="Fibronectin type III"/>
    <property type="match status" value="5"/>
</dbReference>
<dbReference type="GO" id="GO:0009653">
    <property type="term" value="P:anatomical structure morphogenesis"/>
    <property type="evidence" value="ECO:0007669"/>
    <property type="project" value="UniProtKB-ARBA"/>
</dbReference>
<dbReference type="Pfam" id="PF25059">
    <property type="entry name" value="FN3_DSCAM-DSCAML_C"/>
    <property type="match status" value="1"/>
</dbReference>
<dbReference type="InterPro" id="IPR056754">
    <property type="entry name" value="DSCAM/DSCAML_C"/>
</dbReference>
<keyword evidence="10" id="KW-1015">Disulfide bond</keyword>
<dbReference type="CDD" id="cd00096">
    <property type="entry name" value="Ig"/>
    <property type="match status" value="1"/>
</dbReference>
<keyword evidence="12" id="KW-0393">Immunoglobulin domain</keyword>
<evidence type="ECO:0000256" key="12">
    <source>
        <dbReference type="ARBA" id="ARBA00023319"/>
    </source>
</evidence>
<feature type="domain" description="Ig-like" evidence="14">
    <location>
        <begin position="899"/>
        <end position="990"/>
    </location>
</feature>
<name>A0A979FWT7_HYAAZ</name>
<evidence type="ECO:0000259" key="14">
    <source>
        <dbReference type="PROSITE" id="PS50835"/>
    </source>
</evidence>
<organism evidence="16 17">
    <name type="scientific">Hyalella azteca</name>
    <name type="common">Amphipod</name>
    <dbReference type="NCBI Taxonomy" id="294128"/>
    <lineage>
        <taxon>Eukaryota</taxon>
        <taxon>Metazoa</taxon>
        <taxon>Ecdysozoa</taxon>
        <taxon>Arthropoda</taxon>
        <taxon>Crustacea</taxon>
        <taxon>Multicrustacea</taxon>
        <taxon>Malacostraca</taxon>
        <taxon>Eumalacostraca</taxon>
        <taxon>Peracarida</taxon>
        <taxon>Amphipoda</taxon>
        <taxon>Senticaudata</taxon>
        <taxon>Talitrida</taxon>
        <taxon>Talitroidea</taxon>
        <taxon>Hyalellidae</taxon>
        <taxon>Hyalella</taxon>
    </lineage>
</organism>
<keyword evidence="7" id="KW-0130">Cell adhesion</keyword>
<feature type="region of interest" description="Disordered" evidence="13">
    <location>
        <begin position="298"/>
        <end position="317"/>
    </location>
</feature>
<evidence type="ECO:0000256" key="3">
    <source>
        <dbReference type="ARBA" id="ARBA00022475"/>
    </source>
</evidence>
<dbReference type="InterPro" id="IPR013098">
    <property type="entry name" value="Ig_I-set"/>
</dbReference>
<keyword evidence="5" id="KW-0732">Signal</keyword>
<evidence type="ECO:0000256" key="5">
    <source>
        <dbReference type="ARBA" id="ARBA00022729"/>
    </source>
</evidence>
<accession>A0A979FWT7</accession>
<evidence type="ECO:0000256" key="13">
    <source>
        <dbReference type="SAM" id="MobiDB-lite"/>
    </source>
</evidence>
<gene>
    <name evidence="17" type="primary">LOC108665903</name>
</gene>
<keyword evidence="16" id="KW-1185">Reference proteome</keyword>
<dbReference type="SMART" id="SM00409">
    <property type="entry name" value="IG"/>
    <property type="match status" value="6"/>
</dbReference>
<dbReference type="CDD" id="cd20958">
    <property type="entry name" value="IgI_5_Dscam"/>
    <property type="match status" value="1"/>
</dbReference>
<feature type="domain" description="Fibronectin type-III" evidence="15">
    <location>
        <begin position="462"/>
        <end position="552"/>
    </location>
</feature>
<dbReference type="SMART" id="SM00060">
    <property type="entry name" value="FN3"/>
    <property type="match status" value="5"/>
</dbReference>
<feature type="region of interest" description="Disordered" evidence="13">
    <location>
        <begin position="267"/>
        <end position="291"/>
    </location>
</feature>
<feature type="domain" description="Fibronectin type-III" evidence="15">
    <location>
        <begin position="1089"/>
        <end position="1152"/>
    </location>
</feature>
<feature type="domain" description="Fibronectin type-III" evidence="15">
    <location>
        <begin position="707"/>
        <end position="841"/>
    </location>
</feature>
<dbReference type="PANTHER" id="PTHR13817:SF166">
    <property type="entry name" value="NEURONAL IGCAM-RELATED"/>
    <property type="match status" value="1"/>
</dbReference>
<dbReference type="InterPro" id="IPR036116">
    <property type="entry name" value="FN3_sf"/>
</dbReference>
<feature type="domain" description="Ig-like" evidence="14">
    <location>
        <begin position="50"/>
        <end position="135"/>
    </location>
</feature>
<dbReference type="InterPro" id="IPR050964">
    <property type="entry name" value="Striated_Muscle_Regulatory"/>
</dbReference>
<keyword evidence="8" id="KW-1133">Transmembrane helix</keyword>
<dbReference type="Proteomes" id="UP000694843">
    <property type="component" value="Unplaced"/>
</dbReference>
<evidence type="ECO:0000256" key="7">
    <source>
        <dbReference type="ARBA" id="ARBA00022889"/>
    </source>
</evidence>
<dbReference type="PROSITE" id="PS50835">
    <property type="entry name" value="IG_LIKE"/>
    <property type="match status" value="5"/>
</dbReference>
<sequence>MGQYVSAHGDVISHVNISSVRVADGGLYQCTAHNTAGQAHHSARLNVYGPPTIRHVGQLTAVAGQTLSVTCPVGGYPIDKITWQKDGMQLPATHHQRVHVNGTLTIAAVTRAGDEGSYSCTALDKQGRSDHQTLHIQVKVPPRLAHIYFVGENSAGLRTQATCLVLGGDTPITLTWSKDGTQLEQTSNVVITHVNEFTSLLAIEKTSGEDSGNYSCTASNSAMSTTVSAQLTVSVPPEWVQEPEDASVALGAALELPCSAKAFPRPSVSWRQQTPSGGWGGISQKYGDQDKQEAPYAVTTGDDSQRPYSGTEYRSPYESGGRSVLTIVRATRKHEGRYLCQASNNVGNELAKLVTITVLEPPWFPEGGQVTVEVEAGVAATLECRARGDAPLTVVWSYRGDAIAPSDKYKVQSVREELEEVSLLTVNAASSDDSGSYQCRASNVHGVNTYTVTLSVQDVPSPPTEVSLMEIGSRYVSLNWSTTASITGTLTNYIVTYTSDSNVAGEVRVAMPPARVDGLVPATGYLLRVAAENRVGRSEPSADVRVVTLEEPPEGPPLNLKVAGRTSTSISLRWDPPQRNLSHGVILGYHLGFRENGFINGADVRPYNFTIVVLPGPSQSYQELSIMATPGLSLPPAAPEIDPTNLLSSNTMTLAPTVVGSVVEVTLAGLRPYTRYALVLRAFNSKGAGPSSAAVTTRTLEDRPSAPPQQVSCEPASSSGVVVNWLPPPEHLANGVIITYRLTYSPTSDPLTAISDGSFDAGLHAFSGSTRDSLSPVSRGTPTSGLQSGIAAGMVVVVVEGLSTKLSNLRPYTRYSVVVTAATVVGESNASQPVFCTTMEDRPSSPSSVKAVVAGPASVMASWRTPQHRNGRITHYSVWVAAHTGAGRGRDSARLIVTPTQKVKAGVWSVGGPLTVAWKQDVTLACRTVGDPPVRRAWSYEDSSLPEDSRLSLATDGGVRLLDAQRSNSGRYTCTATNTHGSDSVTYHLSVIMPPSPPLLHVTETTASSVRLQWTVADDGGAPVHGATLYYRSAGGETLEMNMSTNSHTVTGLKCGSLYHFFSTVRNIIGSSESSEVVEARTKGRAPEPPPQFQFITSNSTQATLYLTQWENGGCDITHFLVQYRKLHSAHWTTVSSEVVVARTFGVSGLQP</sequence>
<dbReference type="GO" id="GO:0005886">
    <property type="term" value="C:plasma membrane"/>
    <property type="evidence" value="ECO:0007669"/>
    <property type="project" value="UniProtKB-SubCell"/>
</dbReference>
<dbReference type="Pfam" id="PF07679">
    <property type="entry name" value="I-set"/>
    <property type="match status" value="3"/>
</dbReference>
<evidence type="ECO:0000256" key="10">
    <source>
        <dbReference type="ARBA" id="ARBA00023157"/>
    </source>
</evidence>
<proteinExistence type="predicted"/>
<dbReference type="Gene3D" id="2.60.40.10">
    <property type="entry name" value="Immunoglobulins"/>
    <property type="match status" value="12"/>
</dbReference>
<dbReference type="GO" id="GO:0030154">
    <property type="term" value="P:cell differentiation"/>
    <property type="evidence" value="ECO:0007669"/>
    <property type="project" value="UniProtKB-ARBA"/>
</dbReference>
<evidence type="ECO:0000256" key="2">
    <source>
        <dbReference type="ARBA" id="ARBA00004236"/>
    </source>
</evidence>
<feature type="domain" description="Fibronectin type-III" evidence="15">
    <location>
        <begin position="556"/>
        <end position="702"/>
    </location>
</feature>
<evidence type="ECO:0000256" key="4">
    <source>
        <dbReference type="ARBA" id="ARBA00022692"/>
    </source>
</evidence>
<evidence type="ECO:0000313" key="17">
    <source>
        <dbReference type="RefSeq" id="XP_047741739.1"/>
    </source>
</evidence>
<dbReference type="Pfam" id="PF13927">
    <property type="entry name" value="Ig_3"/>
    <property type="match status" value="2"/>
</dbReference>
<dbReference type="InterPro" id="IPR003961">
    <property type="entry name" value="FN3_dom"/>
</dbReference>
<dbReference type="Pfam" id="PF00041">
    <property type="entry name" value="fn3"/>
    <property type="match status" value="4"/>
</dbReference>
<feature type="non-terminal residue" evidence="17">
    <location>
        <position position="1152"/>
    </location>
</feature>
<feature type="domain" description="Fibronectin type-III" evidence="15">
    <location>
        <begin position="994"/>
        <end position="1085"/>
    </location>
</feature>
<keyword evidence="6" id="KW-0677">Repeat</keyword>
<dbReference type="AlphaFoldDB" id="A0A979FWT7"/>
<dbReference type="InterPro" id="IPR007110">
    <property type="entry name" value="Ig-like_dom"/>
</dbReference>